<keyword evidence="1" id="KW-0812">Transmembrane</keyword>
<protein>
    <submittedName>
        <fullName evidence="3">PAP2 family protein</fullName>
    </submittedName>
</protein>
<feature type="domain" description="Inositolphosphotransferase Aur1/Ipt1" evidence="2">
    <location>
        <begin position="123"/>
        <end position="308"/>
    </location>
</feature>
<dbReference type="InterPro" id="IPR026841">
    <property type="entry name" value="Aur1/Ipt1"/>
</dbReference>
<evidence type="ECO:0000313" key="4">
    <source>
        <dbReference type="Proteomes" id="UP000753724"/>
    </source>
</evidence>
<proteinExistence type="predicted"/>
<feature type="transmembrane region" description="Helical" evidence="1">
    <location>
        <begin position="181"/>
        <end position="199"/>
    </location>
</feature>
<reference evidence="4" key="1">
    <citation type="submission" date="2020-01" db="EMBL/GenBank/DDBJ databases">
        <title>Sphingomonas sp. strain CSW-10.</title>
        <authorList>
            <person name="Chen W.-M."/>
        </authorList>
    </citation>
    <scope>NUCLEOTIDE SEQUENCE [LARGE SCALE GENOMIC DNA]</scope>
    <source>
        <strain evidence="4">FSY-8</strain>
    </source>
</reference>
<feature type="transmembrane region" description="Helical" evidence="1">
    <location>
        <begin position="146"/>
        <end position="169"/>
    </location>
</feature>
<accession>A0ABW9XEM4</accession>
<keyword evidence="1" id="KW-1133">Transmembrane helix</keyword>
<feature type="transmembrane region" description="Helical" evidence="1">
    <location>
        <begin position="27"/>
        <end position="46"/>
    </location>
</feature>
<dbReference type="EMBL" id="JAAAPO010000004">
    <property type="protein sequence ID" value="NBC36975.1"/>
    <property type="molecule type" value="Genomic_DNA"/>
</dbReference>
<feature type="transmembrane region" description="Helical" evidence="1">
    <location>
        <begin position="93"/>
        <end position="112"/>
    </location>
</feature>
<gene>
    <name evidence="3" type="ORF">GTZ99_10445</name>
</gene>
<keyword evidence="1" id="KW-0472">Membrane</keyword>
<evidence type="ECO:0000313" key="3">
    <source>
        <dbReference type="EMBL" id="NBC36975.1"/>
    </source>
</evidence>
<keyword evidence="4" id="KW-1185">Reference proteome</keyword>
<dbReference type="RefSeq" id="WP_161718634.1">
    <property type="nucleotide sequence ID" value="NZ_JAAAPO010000004.1"/>
</dbReference>
<comment type="caution">
    <text evidence="3">The sequence shown here is derived from an EMBL/GenBank/DDBJ whole genome shotgun (WGS) entry which is preliminary data.</text>
</comment>
<feature type="transmembrane region" description="Helical" evidence="1">
    <location>
        <begin position="52"/>
        <end position="72"/>
    </location>
</feature>
<organism evidence="3 4">
    <name type="scientific">Novosphingobium ovatum</name>
    <dbReference type="NCBI Taxonomy" id="1908523"/>
    <lineage>
        <taxon>Bacteria</taxon>
        <taxon>Pseudomonadati</taxon>
        <taxon>Pseudomonadota</taxon>
        <taxon>Alphaproteobacteria</taxon>
        <taxon>Sphingomonadales</taxon>
        <taxon>Sphingomonadaceae</taxon>
        <taxon>Novosphingobium</taxon>
    </lineage>
</organism>
<evidence type="ECO:0000256" key="1">
    <source>
        <dbReference type="SAM" id="Phobius"/>
    </source>
</evidence>
<name>A0ABW9XEM4_9SPHN</name>
<evidence type="ECO:0000259" key="2">
    <source>
        <dbReference type="Pfam" id="PF14378"/>
    </source>
</evidence>
<dbReference type="Proteomes" id="UP000753724">
    <property type="component" value="Unassembled WGS sequence"/>
</dbReference>
<sequence>MTIQPIGLVGQTPETLSLRPDRPGIPLRWLAMALMGSGAVVAGLMVQNGLGINWRDGSFGLFVGIIAALGLARFLTHPGLTPAQRRTRDFSEYAMLMICASAIGGVASYAAASDTQGFVDPFLAGLDAKLHFNWLTWYQTVIHHPILQHLGAAAYGSIYVSPVILLGAIAWSGNRSAAQRFLFTYWLGAAMTLALFPLFPAKGALEYLWHGPIPYMPTTNLYQGSIIPALRQHTFGEINLGALRGLVCAPSFHTVCATLYIVTAWPMRRLRYVLVPLNVAMLLSTPVEGTHYLSDMLMGFALALTALMLERALSAYFCTPRRETGTLTCRASGQPR</sequence>
<dbReference type="Pfam" id="PF14378">
    <property type="entry name" value="PAP2_3"/>
    <property type="match status" value="1"/>
</dbReference>
<feature type="transmembrane region" description="Helical" evidence="1">
    <location>
        <begin position="242"/>
        <end position="263"/>
    </location>
</feature>